<sequence length="208" mass="24096">MKLYLIRHGQTDWNVLGKIQGSYDCCLNDTGITQAKQLSEKIIEANYKFSKIYSSQQKRALKTAQILSEAIKVEFVPMHGLEEVKFGEWEGLTWKEIQEQFPIEYDEWFNNRRYTRPPKGESYEDMLQRVLAAIHKIVNMEVSDTAVVTHGAVIMCILCCITNTPFAEMMKFKADNTTIIEIDSEKFNFKKNNSFKGEENGIRYNKGL</sequence>
<dbReference type="PROSITE" id="PS00175">
    <property type="entry name" value="PG_MUTASE"/>
    <property type="match status" value="1"/>
</dbReference>
<dbReference type="InterPro" id="IPR001345">
    <property type="entry name" value="PG/BPGM_mutase_AS"/>
</dbReference>
<keyword evidence="4" id="KW-0413">Isomerase</keyword>
<dbReference type="InterPro" id="IPR013078">
    <property type="entry name" value="His_Pase_superF_clade-1"/>
</dbReference>
<dbReference type="Gene3D" id="3.40.50.1240">
    <property type="entry name" value="Phosphoglycerate mutase-like"/>
    <property type="match status" value="1"/>
</dbReference>
<dbReference type="InterPro" id="IPR003094">
    <property type="entry name" value="6Pfruct_kin"/>
</dbReference>
<dbReference type="Pfam" id="PF00300">
    <property type="entry name" value="His_Phos_1"/>
    <property type="match status" value="1"/>
</dbReference>
<evidence type="ECO:0000256" key="3">
    <source>
        <dbReference type="ARBA" id="ARBA00023152"/>
    </source>
</evidence>
<proteinExistence type="inferred from homology"/>
<dbReference type="SMART" id="SM00855">
    <property type="entry name" value="PGAM"/>
    <property type="match status" value="1"/>
</dbReference>
<organism evidence="5 6">
    <name type="scientific">Clostridium omnivorum</name>
    <dbReference type="NCBI Taxonomy" id="1604902"/>
    <lineage>
        <taxon>Bacteria</taxon>
        <taxon>Bacillati</taxon>
        <taxon>Bacillota</taxon>
        <taxon>Clostridia</taxon>
        <taxon>Eubacteriales</taxon>
        <taxon>Clostridiaceae</taxon>
        <taxon>Clostridium</taxon>
    </lineage>
</organism>
<dbReference type="PIRSF" id="PIRSF000709">
    <property type="entry name" value="6PFK_2-Ptase"/>
    <property type="match status" value="1"/>
</dbReference>
<dbReference type="CDD" id="cd07067">
    <property type="entry name" value="HP_PGM_like"/>
    <property type="match status" value="1"/>
</dbReference>
<gene>
    <name evidence="5" type="ORF">bsdE14_40310</name>
</gene>
<keyword evidence="6" id="KW-1185">Reference proteome</keyword>
<dbReference type="EMBL" id="BRXR01000001">
    <property type="protein sequence ID" value="GLC32621.1"/>
    <property type="molecule type" value="Genomic_DNA"/>
</dbReference>
<evidence type="ECO:0000256" key="4">
    <source>
        <dbReference type="ARBA" id="ARBA00023235"/>
    </source>
</evidence>
<dbReference type="Proteomes" id="UP001208567">
    <property type="component" value="Unassembled WGS sequence"/>
</dbReference>
<protein>
    <recommendedName>
        <fullName evidence="2">phosphoglycerate mutase (2,3-diphosphoglycerate-dependent)</fullName>
        <ecNumber evidence="2">5.4.2.11</ecNumber>
    </recommendedName>
</protein>
<dbReference type="EC" id="5.4.2.11" evidence="2"/>
<keyword evidence="3" id="KW-0324">Glycolysis</keyword>
<dbReference type="SUPFAM" id="SSF53254">
    <property type="entry name" value="Phosphoglycerate mutase-like"/>
    <property type="match status" value="1"/>
</dbReference>
<evidence type="ECO:0000313" key="6">
    <source>
        <dbReference type="Proteomes" id="UP001208567"/>
    </source>
</evidence>
<reference evidence="5 6" key="1">
    <citation type="journal article" date="2024" name="Int. J. Syst. Evol. Microbiol.">
        <title>Clostridium omnivorum sp. nov., isolated from anoxic soil under the treatment of reductive soil disinfestation.</title>
        <authorList>
            <person name="Ueki A."/>
            <person name="Tonouchi A."/>
            <person name="Kaku N."/>
            <person name="Honma S."/>
            <person name="Ueki K."/>
        </authorList>
    </citation>
    <scope>NUCLEOTIDE SEQUENCE [LARGE SCALE GENOMIC DNA]</scope>
    <source>
        <strain evidence="5 6">E14</strain>
    </source>
</reference>
<dbReference type="InterPro" id="IPR029033">
    <property type="entry name" value="His_PPase_superfam"/>
</dbReference>
<dbReference type="PRINTS" id="PR00991">
    <property type="entry name" value="6PFRUCTKNASE"/>
</dbReference>
<dbReference type="PANTHER" id="PTHR11931">
    <property type="entry name" value="PHOSPHOGLYCERATE MUTASE"/>
    <property type="match status" value="1"/>
</dbReference>
<accession>A0ABQ5NBR3</accession>
<dbReference type="InterPro" id="IPR005952">
    <property type="entry name" value="Phosphogly_mut1"/>
</dbReference>
<name>A0ABQ5NBR3_9CLOT</name>
<comment type="caution">
    <text evidence="5">The sequence shown here is derived from an EMBL/GenBank/DDBJ whole genome shotgun (WGS) entry which is preliminary data.</text>
</comment>
<evidence type="ECO:0000256" key="1">
    <source>
        <dbReference type="ARBA" id="ARBA00006717"/>
    </source>
</evidence>
<evidence type="ECO:0000256" key="2">
    <source>
        <dbReference type="ARBA" id="ARBA00012028"/>
    </source>
</evidence>
<evidence type="ECO:0000313" key="5">
    <source>
        <dbReference type="EMBL" id="GLC32621.1"/>
    </source>
</evidence>
<comment type="similarity">
    <text evidence="1">Belongs to the phosphoglycerate mutase family. BPG-dependent PGAM subfamily.</text>
</comment>
<dbReference type="RefSeq" id="WP_264851930.1">
    <property type="nucleotide sequence ID" value="NZ_BRXR01000001.1"/>
</dbReference>